<dbReference type="Pfam" id="PF13442">
    <property type="entry name" value="Cytochrome_CBB3"/>
    <property type="match status" value="1"/>
</dbReference>
<organism evidence="7">
    <name type="scientific">marine metagenome</name>
    <dbReference type="NCBI Taxonomy" id="408172"/>
    <lineage>
        <taxon>unclassified sequences</taxon>
        <taxon>metagenomes</taxon>
        <taxon>ecological metagenomes</taxon>
    </lineage>
</organism>
<name>A0A381RZ30_9ZZZZ</name>
<dbReference type="EMBL" id="UINC01002211">
    <property type="protein sequence ID" value="SUZ94183.1"/>
    <property type="molecule type" value="Genomic_DNA"/>
</dbReference>
<keyword evidence="4" id="KW-0249">Electron transport</keyword>
<dbReference type="GO" id="GO:0005506">
    <property type="term" value="F:iron ion binding"/>
    <property type="evidence" value="ECO:0007669"/>
    <property type="project" value="InterPro"/>
</dbReference>
<reference evidence="7" key="1">
    <citation type="submission" date="2018-05" db="EMBL/GenBank/DDBJ databases">
        <authorList>
            <person name="Lanie J.A."/>
            <person name="Ng W.-L."/>
            <person name="Kazmierczak K.M."/>
            <person name="Andrzejewski T.M."/>
            <person name="Davidsen T.M."/>
            <person name="Wayne K.J."/>
            <person name="Tettelin H."/>
            <person name="Glass J.I."/>
            <person name="Rusch D."/>
            <person name="Podicherti R."/>
            <person name="Tsui H.-C.T."/>
            <person name="Winkler M.E."/>
        </authorList>
    </citation>
    <scope>NUCLEOTIDE SEQUENCE</scope>
</reference>
<dbReference type="Gene3D" id="1.10.760.10">
    <property type="entry name" value="Cytochrome c-like domain"/>
    <property type="match status" value="1"/>
</dbReference>
<dbReference type="InterPro" id="IPR009056">
    <property type="entry name" value="Cyt_c-like_dom"/>
</dbReference>
<evidence type="ECO:0000256" key="3">
    <source>
        <dbReference type="ARBA" id="ARBA00022723"/>
    </source>
</evidence>
<keyword evidence="1" id="KW-0813">Transport</keyword>
<dbReference type="PRINTS" id="PR00605">
    <property type="entry name" value="CYTCHROMECIC"/>
</dbReference>
<dbReference type="InterPro" id="IPR008168">
    <property type="entry name" value="Cyt_C_IC"/>
</dbReference>
<evidence type="ECO:0000256" key="2">
    <source>
        <dbReference type="ARBA" id="ARBA00022617"/>
    </source>
</evidence>
<feature type="domain" description="Cytochrome c" evidence="6">
    <location>
        <begin position="17"/>
        <end position="115"/>
    </location>
</feature>
<feature type="non-terminal residue" evidence="7">
    <location>
        <position position="1"/>
    </location>
</feature>
<gene>
    <name evidence="7" type="ORF">METZ01_LOCUS47037</name>
</gene>
<protein>
    <recommendedName>
        <fullName evidence="6">Cytochrome c domain-containing protein</fullName>
    </recommendedName>
</protein>
<keyword evidence="5" id="KW-0408">Iron</keyword>
<dbReference type="GO" id="GO:0020037">
    <property type="term" value="F:heme binding"/>
    <property type="evidence" value="ECO:0007669"/>
    <property type="project" value="InterPro"/>
</dbReference>
<sequence length="354" mass="38055">VRLSYVPRVVFVSVFWCASICGAQIPTDPSEMYGAWCASCHALDGTGLVEMPTVTVEPMDFTDCAVTTSEPDADWELVIAHGGPIAGLSSQMPGYGDTLSSEQIQALMGYVRSFCDEPGWPMGNLNFSRPIFTEKAFPENEVVIVPSVSHKADGGTDLRLRTVYERRIGRRGHAEISLPVQSFADGTRRTSGFGDFTVAGKYVLHTNEASTRILSGGLEVKFPTGSELSGLGGGVTVFEPYLSSGISVRDLIIQGQVKLELPVGGASDALEFVYNLYGGKDLSGLPSTWTVGAELNGVSDRLAITPQIRKGITRTGAIAIALGVRIPILNRQRQHVQGVGYLIWEYLDPVRAAP</sequence>
<keyword evidence="3" id="KW-0479">Metal-binding</keyword>
<evidence type="ECO:0000259" key="6">
    <source>
        <dbReference type="PROSITE" id="PS51007"/>
    </source>
</evidence>
<keyword evidence="2" id="KW-0349">Heme</keyword>
<dbReference type="InterPro" id="IPR036909">
    <property type="entry name" value="Cyt_c-like_dom_sf"/>
</dbReference>
<proteinExistence type="predicted"/>
<accession>A0A381RZ30</accession>
<dbReference type="PROSITE" id="PS51007">
    <property type="entry name" value="CYTC"/>
    <property type="match status" value="1"/>
</dbReference>
<dbReference type="SUPFAM" id="SSF46626">
    <property type="entry name" value="Cytochrome c"/>
    <property type="match status" value="1"/>
</dbReference>
<evidence type="ECO:0000256" key="1">
    <source>
        <dbReference type="ARBA" id="ARBA00022448"/>
    </source>
</evidence>
<dbReference type="AlphaFoldDB" id="A0A381RZ30"/>
<evidence type="ECO:0000313" key="7">
    <source>
        <dbReference type="EMBL" id="SUZ94183.1"/>
    </source>
</evidence>
<evidence type="ECO:0000256" key="5">
    <source>
        <dbReference type="ARBA" id="ARBA00023004"/>
    </source>
</evidence>
<dbReference type="GO" id="GO:0009055">
    <property type="term" value="F:electron transfer activity"/>
    <property type="evidence" value="ECO:0007669"/>
    <property type="project" value="InterPro"/>
</dbReference>
<evidence type="ECO:0000256" key="4">
    <source>
        <dbReference type="ARBA" id="ARBA00022982"/>
    </source>
</evidence>